<dbReference type="Gene3D" id="1.10.630.10">
    <property type="entry name" value="Cytochrome P450"/>
    <property type="match status" value="1"/>
</dbReference>
<gene>
    <name evidence="2" type="ORF">OKA104_LOCUS964</name>
    <name evidence="1" type="ORF">VCS650_LOCUS18121</name>
</gene>
<sequence length="161" mass="18982">MVCILQSLHLHAHSRQDLSHGAARDDIPIRKGDTVVIATQNLHQDPRYWEIDSTKFIPEQFLNVDKTIRFYLGLHNCRSRLRCINLYQESSSCQTTRYNQIKQECTLFSEHVEYNSGRLYDENNENLITIRLDKDSFEDLHKTIKTKKNLLVIVSSRYQKI</sequence>
<comment type="caution">
    <text evidence="1">The sequence shown here is derived from an EMBL/GenBank/DDBJ whole genome shotgun (WGS) entry which is preliminary data.</text>
</comment>
<name>A0A814LJW1_9BILA</name>
<evidence type="ECO:0000313" key="2">
    <source>
        <dbReference type="EMBL" id="CAF3491676.1"/>
    </source>
</evidence>
<dbReference type="Proteomes" id="UP000663881">
    <property type="component" value="Unassembled WGS sequence"/>
</dbReference>
<evidence type="ECO:0008006" key="4">
    <source>
        <dbReference type="Google" id="ProtNLM"/>
    </source>
</evidence>
<dbReference type="EMBL" id="CAJNON010000171">
    <property type="protein sequence ID" value="CAF1064301.1"/>
    <property type="molecule type" value="Genomic_DNA"/>
</dbReference>
<dbReference type="GO" id="GO:0016705">
    <property type="term" value="F:oxidoreductase activity, acting on paired donors, with incorporation or reduction of molecular oxygen"/>
    <property type="evidence" value="ECO:0007669"/>
    <property type="project" value="InterPro"/>
</dbReference>
<evidence type="ECO:0000313" key="1">
    <source>
        <dbReference type="EMBL" id="CAF1064301.1"/>
    </source>
</evidence>
<dbReference type="SUPFAM" id="SSF48264">
    <property type="entry name" value="Cytochrome P450"/>
    <property type="match status" value="1"/>
</dbReference>
<evidence type="ECO:0000313" key="3">
    <source>
        <dbReference type="Proteomes" id="UP000663891"/>
    </source>
</evidence>
<proteinExistence type="predicted"/>
<dbReference type="EMBL" id="CAJOAY010000022">
    <property type="protein sequence ID" value="CAF3491676.1"/>
    <property type="molecule type" value="Genomic_DNA"/>
</dbReference>
<dbReference type="InterPro" id="IPR036396">
    <property type="entry name" value="Cyt_P450_sf"/>
</dbReference>
<dbReference type="GO" id="GO:0004497">
    <property type="term" value="F:monooxygenase activity"/>
    <property type="evidence" value="ECO:0007669"/>
    <property type="project" value="InterPro"/>
</dbReference>
<dbReference type="GO" id="GO:0020037">
    <property type="term" value="F:heme binding"/>
    <property type="evidence" value="ECO:0007669"/>
    <property type="project" value="InterPro"/>
</dbReference>
<protein>
    <recommendedName>
        <fullName evidence="4">Apple domain-containing protein</fullName>
    </recommendedName>
</protein>
<organism evidence="1 3">
    <name type="scientific">Adineta steineri</name>
    <dbReference type="NCBI Taxonomy" id="433720"/>
    <lineage>
        <taxon>Eukaryota</taxon>
        <taxon>Metazoa</taxon>
        <taxon>Spiralia</taxon>
        <taxon>Gnathifera</taxon>
        <taxon>Rotifera</taxon>
        <taxon>Eurotatoria</taxon>
        <taxon>Bdelloidea</taxon>
        <taxon>Adinetida</taxon>
        <taxon>Adinetidae</taxon>
        <taxon>Adineta</taxon>
    </lineage>
</organism>
<dbReference type="Proteomes" id="UP000663891">
    <property type="component" value="Unassembled WGS sequence"/>
</dbReference>
<dbReference type="GO" id="GO:0005506">
    <property type="term" value="F:iron ion binding"/>
    <property type="evidence" value="ECO:0007669"/>
    <property type="project" value="InterPro"/>
</dbReference>
<accession>A0A814LJW1</accession>
<reference evidence="1" key="1">
    <citation type="submission" date="2021-02" db="EMBL/GenBank/DDBJ databases">
        <authorList>
            <person name="Nowell W R."/>
        </authorList>
    </citation>
    <scope>NUCLEOTIDE SEQUENCE</scope>
</reference>
<dbReference type="AlphaFoldDB" id="A0A814LJW1"/>
<dbReference type="OrthoDB" id="10052454at2759"/>